<dbReference type="InterPro" id="IPR025333">
    <property type="entry name" value="DUF4239"/>
</dbReference>
<proteinExistence type="predicted"/>
<dbReference type="STRING" id="1123062.SAMN02745775_13112"/>
<keyword evidence="1" id="KW-0472">Membrane</keyword>
<feature type="transmembrane region" description="Helical" evidence="1">
    <location>
        <begin position="209"/>
        <end position="229"/>
    </location>
</feature>
<keyword evidence="1" id="KW-0812">Transmembrane</keyword>
<keyword evidence="1" id="KW-1133">Transmembrane helix</keyword>
<dbReference type="Proteomes" id="UP000199473">
    <property type="component" value="Unassembled WGS sequence"/>
</dbReference>
<feature type="transmembrane region" description="Helical" evidence="1">
    <location>
        <begin position="235"/>
        <end position="257"/>
    </location>
</feature>
<evidence type="ECO:0008006" key="4">
    <source>
        <dbReference type="Google" id="ProtNLM"/>
    </source>
</evidence>
<reference evidence="2 3" key="1">
    <citation type="submission" date="2016-10" db="EMBL/GenBank/DDBJ databases">
        <authorList>
            <person name="de Groot N.N."/>
        </authorList>
    </citation>
    <scope>NUCLEOTIDE SEQUENCE [LARGE SCALE GENOMIC DNA]</scope>
    <source>
        <strain evidence="2 3">DSM 19981</strain>
    </source>
</reference>
<dbReference type="AlphaFoldDB" id="A0A1I4FET2"/>
<dbReference type="EMBL" id="FOSQ01000031">
    <property type="protein sequence ID" value="SFL16438.1"/>
    <property type="molecule type" value="Genomic_DNA"/>
</dbReference>
<accession>A0A1I4FET2</accession>
<feature type="transmembrane region" description="Helical" evidence="1">
    <location>
        <begin position="73"/>
        <end position="94"/>
    </location>
</feature>
<evidence type="ECO:0000313" key="3">
    <source>
        <dbReference type="Proteomes" id="UP000199473"/>
    </source>
</evidence>
<evidence type="ECO:0000256" key="1">
    <source>
        <dbReference type="SAM" id="Phobius"/>
    </source>
</evidence>
<gene>
    <name evidence="2" type="ORF">SAMN02745775_13112</name>
</gene>
<name>A0A1I4FET2_9PROT</name>
<feature type="transmembrane region" description="Helical" evidence="1">
    <location>
        <begin position="37"/>
        <end position="61"/>
    </location>
</feature>
<evidence type="ECO:0000313" key="2">
    <source>
        <dbReference type="EMBL" id="SFL16438.1"/>
    </source>
</evidence>
<sequence>MRLAQPHGGRLIADATGYITGASMNAILAELQAMPSLGVYVVFMASTALTAALGCVLLAPLVRPPQTKEHLDVAMRATGAVMAALTLSLAFCAVQARSQSDDARRAISTEVAAISTLARISHRMGVPGSELRSGIIAYVHAIIDREFPNMAAQGAEAETSRLALAIEEAAYLAAGALPEVMATDILQETEEVEAARERRLHAARSGLPFEFWLLIALLFALLVLTGAFYPPRRHIVGMLALQAAGGGALLAFVFLVAQPFRDGTGLTSEPYQTLLNRIEH</sequence>
<dbReference type="OrthoDB" id="7375424at2"/>
<dbReference type="Pfam" id="PF14023">
    <property type="entry name" value="Bestrophin-like"/>
    <property type="match status" value="1"/>
</dbReference>
<organism evidence="2 3">
    <name type="scientific">Falsiroseomonas stagni DSM 19981</name>
    <dbReference type="NCBI Taxonomy" id="1123062"/>
    <lineage>
        <taxon>Bacteria</taxon>
        <taxon>Pseudomonadati</taxon>
        <taxon>Pseudomonadota</taxon>
        <taxon>Alphaproteobacteria</taxon>
        <taxon>Acetobacterales</taxon>
        <taxon>Roseomonadaceae</taxon>
        <taxon>Falsiroseomonas</taxon>
    </lineage>
</organism>
<keyword evidence="3" id="KW-1185">Reference proteome</keyword>
<dbReference type="RefSeq" id="WP_092963605.1">
    <property type="nucleotide sequence ID" value="NZ_FOSQ01000031.1"/>
</dbReference>
<protein>
    <recommendedName>
        <fullName evidence="4">DUF4239 domain-containing protein</fullName>
    </recommendedName>
</protein>